<keyword evidence="4" id="KW-1185">Reference proteome</keyword>
<dbReference type="InterPro" id="IPR001806">
    <property type="entry name" value="Small_GTPase"/>
</dbReference>
<accession>A0A314Y1P9</accession>
<dbReference type="InterPro" id="IPR027417">
    <property type="entry name" value="P-loop_NTPase"/>
</dbReference>
<keyword evidence="2" id="KW-0472">Membrane</keyword>
<dbReference type="STRING" id="2094558.A0A314Y1P9"/>
<reference evidence="3 4" key="1">
    <citation type="submission" date="2018-02" db="EMBL/GenBank/DDBJ databases">
        <title>Draft genome of wild Prunus yedoensis var. nudiflora.</title>
        <authorList>
            <person name="Baek S."/>
            <person name="Kim J.-H."/>
            <person name="Choi K."/>
            <person name="Kim G.-B."/>
            <person name="Cho A."/>
            <person name="Jang H."/>
            <person name="Shin C.-H."/>
            <person name="Yu H.-J."/>
            <person name="Mun J.-H."/>
        </authorList>
    </citation>
    <scope>NUCLEOTIDE SEQUENCE [LARGE SCALE GENOMIC DNA]</scope>
    <source>
        <strain evidence="4">cv. Jeju island</strain>
        <tissue evidence="3">Leaf</tissue>
    </source>
</reference>
<dbReference type="GO" id="GO:0003924">
    <property type="term" value="F:GTPase activity"/>
    <property type="evidence" value="ECO:0007669"/>
    <property type="project" value="InterPro"/>
</dbReference>
<dbReference type="EMBL" id="PJQY01001530">
    <property type="protein sequence ID" value="PQQ01805.1"/>
    <property type="molecule type" value="Genomic_DNA"/>
</dbReference>
<dbReference type="Gene3D" id="3.40.50.300">
    <property type="entry name" value="P-loop containing nucleotide triphosphate hydrolases"/>
    <property type="match status" value="1"/>
</dbReference>
<dbReference type="OrthoDB" id="63533at2759"/>
<evidence type="ECO:0000256" key="2">
    <source>
        <dbReference type="SAM" id="Phobius"/>
    </source>
</evidence>
<dbReference type="Proteomes" id="UP000250321">
    <property type="component" value="Unassembled WGS sequence"/>
</dbReference>
<evidence type="ECO:0000313" key="4">
    <source>
        <dbReference type="Proteomes" id="UP000250321"/>
    </source>
</evidence>
<sequence>MGCSASLPDRSSSGRLVGPNSENGGASDAKNLRVKFCWVILALVKAVLFCVLFGVSLTPHPRYAALAPLYYRGAAVAVIVYDITSPESFNKAQYWVKVLVSAF</sequence>
<feature type="region of interest" description="Disordered" evidence="1">
    <location>
        <begin position="1"/>
        <end position="28"/>
    </location>
</feature>
<proteinExistence type="predicted"/>
<name>A0A314Y1P9_PRUYE</name>
<dbReference type="SUPFAM" id="SSF52540">
    <property type="entry name" value="P-loop containing nucleoside triphosphate hydrolases"/>
    <property type="match status" value="1"/>
</dbReference>
<evidence type="ECO:0000313" key="3">
    <source>
        <dbReference type="EMBL" id="PQQ01805.1"/>
    </source>
</evidence>
<dbReference type="Pfam" id="PF00071">
    <property type="entry name" value="Ras"/>
    <property type="match status" value="1"/>
</dbReference>
<comment type="caution">
    <text evidence="3">The sequence shown here is derived from an EMBL/GenBank/DDBJ whole genome shotgun (WGS) entry which is preliminary data.</text>
</comment>
<dbReference type="GO" id="GO:0005525">
    <property type="term" value="F:GTP binding"/>
    <property type="evidence" value="ECO:0007669"/>
    <property type="project" value="InterPro"/>
</dbReference>
<protein>
    <submittedName>
        <fullName evidence="3">Ras-related protein RABF1</fullName>
    </submittedName>
</protein>
<keyword evidence="2" id="KW-1133">Transmembrane helix</keyword>
<organism evidence="3 4">
    <name type="scientific">Prunus yedoensis var. nudiflora</name>
    <dbReference type="NCBI Taxonomy" id="2094558"/>
    <lineage>
        <taxon>Eukaryota</taxon>
        <taxon>Viridiplantae</taxon>
        <taxon>Streptophyta</taxon>
        <taxon>Embryophyta</taxon>
        <taxon>Tracheophyta</taxon>
        <taxon>Spermatophyta</taxon>
        <taxon>Magnoliopsida</taxon>
        <taxon>eudicotyledons</taxon>
        <taxon>Gunneridae</taxon>
        <taxon>Pentapetalae</taxon>
        <taxon>rosids</taxon>
        <taxon>fabids</taxon>
        <taxon>Rosales</taxon>
        <taxon>Rosaceae</taxon>
        <taxon>Amygdaloideae</taxon>
        <taxon>Amygdaleae</taxon>
        <taxon>Prunus</taxon>
    </lineage>
</organism>
<evidence type="ECO:0000256" key="1">
    <source>
        <dbReference type="SAM" id="MobiDB-lite"/>
    </source>
</evidence>
<keyword evidence="2" id="KW-0812">Transmembrane</keyword>
<feature type="compositionally biased region" description="Polar residues" evidence="1">
    <location>
        <begin position="9"/>
        <end position="24"/>
    </location>
</feature>
<dbReference type="AlphaFoldDB" id="A0A314Y1P9"/>
<feature type="transmembrane region" description="Helical" evidence="2">
    <location>
        <begin position="36"/>
        <end position="57"/>
    </location>
</feature>
<gene>
    <name evidence="3" type="ORF">Pyn_26832</name>
</gene>